<evidence type="ECO:0000256" key="15">
    <source>
        <dbReference type="SAM" id="Phobius"/>
    </source>
</evidence>
<evidence type="ECO:0000256" key="4">
    <source>
        <dbReference type="ARBA" id="ARBA00022553"/>
    </source>
</evidence>
<dbReference type="Gene3D" id="3.30.565.10">
    <property type="entry name" value="Histidine kinase-like ATPase, C-terminal domain"/>
    <property type="match status" value="1"/>
</dbReference>
<keyword evidence="12 15" id="KW-0472">Membrane</keyword>
<accession>A0ABW2HQS8</accession>
<dbReference type="InterPro" id="IPR003594">
    <property type="entry name" value="HATPase_dom"/>
</dbReference>
<keyword evidence="6 15" id="KW-0812">Transmembrane</keyword>
<dbReference type="PANTHER" id="PTHR24421:SF10">
    <property type="entry name" value="NITRATE_NITRITE SENSOR PROTEIN NARQ"/>
    <property type="match status" value="1"/>
</dbReference>
<dbReference type="PROSITE" id="PS50109">
    <property type="entry name" value="HIS_KIN"/>
    <property type="match status" value="1"/>
</dbReference>
<protein>
    <recommendedName>
        <fullName evidence="3">histidine kinase</fullName>
        <ecNumber evidence="3">2.7.13.3</ecNumber>
    </recommendedName>
</protein>
<keyword evidence="9" id="KW-0067">ATP-binding</keyword>
<dbReference type="Pfam" id="PF13493">
    <property type="entry name" value="DUF4118"/>
    <property type="match status" value="1"/>
</dbReference>
<evidence type="ECO:0000256" key="7">
    <source>
        <dbReference type="ARBA" id="ARBA00022741"/>
    </source>
</evidence>
<dbReference type="InterPro" id="IPR025201">
    <property type="entry name" value="KdpD_TM"/>
</dbReference>
<keyword evidence="11" id="KW-0902">Two-component regulatory system</keyword>
<keyword evidence="7" id="KW-0547">Nucleotide-binding</keyword>
<evidence type="ECO:0000256" key="3">
    <source>
        <dbReference type="ARBA" id="ARBA00012438"/>
    </source>
</evidence>
<keyword evidence="18" id="KW-1185">Reference proteome</keyword>
<comment type="catalytic activity">
    <reaction evidence="1">
        <text>ATP + protein L-histidine = ADP + protein N-phospho-L-histidine.</text>
        <dbReference type="EC" id="2.7.13.3"/>
    </reaction>
</comment>
<keyword evidence="8" id="KW-0418">Kinase</keyword>
<dbReference type="CDD" id="cd16917">
    <property type="entry name" value="HATPase_UhpB-NarQ-NarX-like"/>
    <property type="match status" value="1"/>
</dbReference>
<evidence type="ECO:0000313" key="18">
    <source>
        <dbReference type="Proteomes" id="UP001596548"/>
    </source>
</evidence>
<feature type="transmembrane region" description="Helical" evidence="15">
    <location>
        <begin position="90"/>
        <end position="110"/>
    </location>
</feature>
<evidence type="ECO:0000256" key="11">
    <source>
        <dbReference type="ARBA" id="ARBA00023012"/>
    </source>
</evidence>
<dbReference type="InterPro" id="IPR003018">
    <property type="entry name" value="GAF"/>
</dbReference>
<evidence type="ECO:0000256" key="13">
    <source>
        <dbReference type="SAM" id="Coils"/>
    </source>
</evidence>
<dbReference type="InterPro" id="IPR050482">
    <property type="entry name" value="Sensor_HK_TwoCompSys"/>
</dbReference>
<feature type="domain" description="Histidine kinase" evidence="16">
    <location>
        <begin position="625"/>
        <end position="707"/>
    </location>
</feature>
<evidence type="ECO:0000256" key="5">
    <source>
        <dbReference type="ARBA" id="ARBA00022679"/>
    </source>
</evidence>
<keyword evidence="10 15" id="KW-1133">Transmembrane helix</keyword>
<dbReference type="EMBL" id="JBHTBJ010000006">
    <property type="protein sequence ID" value="MFC7274438.1"/>
    <property type="molecule type" value="Genomic_DNA"/>
</dbReference>
<gene>
    <name evidence="17" type="ORF">ACFQS1_10645</name>
</gene>
<dbReference type="Proteomes" id="UP001596548">
    <property type="component" value="Unassembled WGS sequence"/>
</dbReference>
<dbReference type="SMART" id="SM00387">
    <property type="entry name" value="HATPase_c"/>
    <property type="match status" value="1"/>
</dbReference>
<evidence type="ECO:0000256" key="9">
    <source>
        <dbReference type="ARBA" id="ARBA00022840"/>
    </source>
</evidence>
<keyword evidence="5" id="KW-0808">Transferase</keyword>
<dbReference type="InterPro" id="IPR038318">
    <property type="entry name" value="KdpD_sf"/>
</dbReference>
<evidence type="ECO:0000313" key="17">
    <source>
        <dbReference type="EMBL" id="MFC7274438.1"/>
    </source>
</evidence>
<keyword evidence="13" id="KW-0175">Coiled coil</keyword>
<evidence type="ECO:0000256" key="1">
    <source>
        <dbReference type="ARBA" id="ARBA00000085"/>
    </source>
</evidence>
<evidence type="ECO:0000256" key="12">
    <source>
        <dbReference type="ARBA" id="ARBA00023136"/>
    </source>
</evidence>
<dbReference type="PANTHER" id="PTHR24421">
    <property type="entry name" value="NITRATE/NITRITE SENSOR PROTEIN NARX-RELATED"/>
    <property type="match status" value="1"/>
</dbReference>
<dbReference type="Gene3D" id="1.20.120.620">
    <property type="entry name" value="Backbone structure of the membrane domain of e. Coli histidine kinase receptor kdpd"/>
    <property type="match status" value="1"/>
</dbReference>
<evidence type="ECO:0000256" key="6">
    <source>
        <dbReference type="ARBA" id="ARBA00022692"/>
    </source>
</evidence>
<dbReference type="RefSeq" id="WP_378966400.1">
    <property type="nucleotide sequence ID" value="NZ_JBHTBJ010000006.1"/>
</dbReference>
<proteinExistence type="predicted"/>
<dbReference type="EC" id="2.7.13.3" evidence="3"/>
<dbReference type="InterPro" id="IPR005467">
    <property type="entry name" value="His_kinase_dom"/>
</dbReference>
<sequence>MRRLPLYAESALALVAGLAAFVLTALVATFLRHHVPQVPAVVLGVALLAGVLATARAFGILYALPVGVAAIEAFDWFFLPPLRDFDDSAIILLGLFIVMAVIVGSVATAATRRAVQSERAHGELLDEQVALRRVATLVAGGAAPEDVFGAIADELAGLIGADSTFVTRLNEPSSAGARLNEPSSAGARPNEPSPAGARPNEPSPAGARPNEPSPAGTVWRSGEEGGPSETPESVTVVGSFGGLTADLPVGHRIVLTDAMLLHRVVTTGEAGQLTGPELRAGPFGVLVAKLGIRVVFAAPIVAGGRLWGVVVAGTARPAFPEGTEERVGDFIDLAALAIANAQAVQQLRALAEEQASLRRLAVLIAQDTAPELVFSAVTKEVLRQFGSGTARLIRYELDGSATLLANEGTSGPHVRVGHVWEGYPPEGITATIHRTGQTARVHDFRELPGGRKYADEGLIWAVGMPIHANGRLWGMIAVGSGEGRLPDDLEARLAEFTDLVAVAVANAQSRAELISSRARIVAAADEARRQIERDLHDGAQQRLVALALRLRAATADDLPDLSADLLVVIDELRELSRGIHPAVLSDSGLRPALRALGRRSPLPVEIDVRLDGRLPQPVEIGAYYVVSEVLTNAVKHAAATVVTVHASVARDRLVLVVSDDGRGGADPARGSGLVGLKDRIEALGGTIDVRSPAGGGTTITCRVPVGHK</sequence>
<comment type="subcellular location">
    <subcellularLocation>
        <location evidence="2">Membrane</location>
        <topology evidence="2">Multi-pass membrane protein</topology>
    </subcellularLocation>
</comment>
<feature type="coiled-coil region" evidence="13">
    <location>
        <begin position="333"/>
        <end position="360"/>
    </location>
</feature>
<feature type="region of interest" description="Disordered" evidence="14">
    <location>
        <begin position="172"/>
        <end position="235"/>
    </location>
</feature>
<evidence type="ECO:0000256" key="14">
    <source>
        <dbReference type="SAM" id="MobiDB-lite"/>
    </source>
</evidence>
<dbReference type="SUPFAM" id="SSF55874">
    <property type="entry name" value="ATPase domain of HSP90 chaperone/DNA topoisomerase II/histidine kinase"/>
    <property type="match status" value="1"/>
</dbReference>
<dbReference type="SMART" id="SM00065">
    <property type="entry name" value="GAF"/>
    <property type="match status" value="2"/>
</dbReference>
<evidence type="ECO:0000256" key="10">
    <source>
        <dbReference type="ARBA" id="ARBA00022989"/>
    </source>
</evidence>
<dbReference type="InterPro" id="IPR029016">
    <property type="entry name" value="GAF-like_dom_sf"/>
</dbReference>
<comment type="caution">
    <text evidence="17">The sequence shown here is derived from an EMBL/GenBank/DDBJ whole genome shotgun (WGS) entry which is preliminary data.</text>
</comment>
<reference evidence="18" key="1">
    <citation type="journal article" date="2019" name="Int. J. Syst. Evol. Microbiol.">
        <title>The Global Catalogue of Microorganisms (GCM) 10K type strain sequencing project: providing services to taxonomists for standard genome sequencing and annotation.</title>
        <authorList>
            <consortium name="The Broad Institute Genomics Platform"/>
            <consortium name="The Broad Institute Genome Sequencing Center for Infectious Disease"/>
            <person name="Wu L."/>
            <person name="Ma J."/>
        </authorList>
    </citation>
    <scope>NUCLEOTIDE SEQUENCE [LARGE SCALE GENOMIC DNA]</scope>
    <source>
        <strain evidence="18">XZYJT-10</strain>
    </source>
</reference>
<dbReference type="Gene3D" id="3.30.450.40">
    <property type="match status" value="2"/>
</dbReference>
<organism evidence="17 18">
    <name type="scientific">Paractinoplanes rhizophilus</name>
    <dbReference type="NCBI Taxonomy" id="1416877"/>
    <lineage>
        <taxon>Bacteria</taxon>
        <taxon>Bacillati</taxon>
        <taxon>Actinomycetota</taxon>
        <taxon>Actinomycetes</taxon>
        <taxon>Micromonosporales</taxon>
        <taxon>Micromonosporaceae</taxon>
        <taxon>Paractinoplanes</taxon>
    </lineage>
</organism>
<evidence type="ECO:0000256" key="2">
    <source>
        <dbReference type="ARBA" id="ARBA00004141"/>
    </source>
</evidence>
<keyword evidence="4" id="KW-0597">Phosphoprotein</keyword>
<name>A0ABW2HQS8_9ACTN</name>
<feature type="transmembrane region" description="Helical" evidence="15">
    <location>
        <begin position="60"/>
        <end position="78"/>
    </location>
</feature>
<dbReference type="InterPro" id="IPR036890">
    <property type="entry name" value="HATPase_C_sf"/>
</dbReference>
<feature type="transmembrane region" description="Helical" evidence="15">
    <location>
        <begin position="12"/>
        <end position="31"/>
    </location>
</feature>
<evidence type="ECO:0000256" key="8">
    <source>
        <dbReference type="ARBA" id="ARBA00022777"/>
    </source>
</evidence>
<dbReference type="SUPFAM" id="SSF55781">
    <property type="entry name" value="GAF domain-like"/>
    <property type="match status" value="2"/>
</dbReference>
<dbReference type="Pfam" id="PF02518">
    <property type="entry name" value="HATPase_c"/>
    <property type="match status" value="1"/>
</dbReference>
<dbReference type="Pfam" id="PF01590">
    <property type="entry name" value="GAF"/>
    <property type="match status" value="2"/>
</dbReference>
<evidence type="ECO:0000259" key="16">
    <source>
        <dbReference type="PROSITE" id="PS50109"/>
    </source>
</evidence>
<feature type="transmembrane region" description="Helical" evidence="15">
    <location>
        <begin position="37"/>
        <end position="53"/>
    </location>
</feature>